<dbReference type="InterPro" id="IPR036457">
    <property type="entry name" value="PPM-type-like_dom_sf"/>
</dbReference>
<dbReference type="EMBL" id="CT573213">
    <property type="protein sequence ID" value="CAJ62539.1"/>
    <property type="molecule type" value="Genomic_DNA"/>
</dbReference>
<dbReference type="InterPro" id="IPR001932">
    <property type="entry name" value="PPM-type_phosphatase-like_dom"/>
</dbReference>
<dbReference type="eggNOG" id="COG0631">
    <property type="taxonomic scope" value="Bacteria"/>
</dbReference>
<dbReference type="AlphaFoldDB" id="Q0RIX6"/>
<keyword evidence="3" id="KW-0378">Hydrolase</keyword>
<dbReference type="HOGENOM" id="CLU_034545_2_1_11"/>
<dbReference type="PROSITE" id="PS51746">
    <property type="entry name" value="PPM_2"/>
    <property type="match status" value="1"/>
</dbReference>
<organism evidence="3 4">
    <name type="scientific">Frankia alni (strain DSM 45986 / CECT 9034 / ACN14a)</name>
    <dbReference type="NCBI Taxonomy" id="326424"/>
    <lineage>
        <taxon>Bacteria</taxon>
        <taxon>Bacillati</taxon>
        <taxon>Actinomycetota</taxon>
        <taxon>Actinomycetes</taxon>
        <taxon>Frankiales</taxon>
        <taxon>Frankiaceae</taxon>
        <taxon>Frankia</taxon>
    </lineage>
</organism>
<dbReference type="InterPro" id="IPR015655">
    <property type="entry name" value="PP2C"/>
</dbReference>
<dbReference type="Proteomes" id="UP000000657">
    <property type="component" value="Chromosome"/>
</dbReference>
<evidence type="ECO:0000313" key="4">
    <source>
        <dbReference type="Proteomes" id="UP000000657"/>
    </source>
</evidence>
<sequence length="326" mass="32211">MSDRGLVHRTNEDGFALRVLAGPGDDDRPAATLAAVCDGVSTAPGSGPAAVRAARDAVDLLAQLAGTLTVPPATPPHPGDATDTSDPRLSGNAPSDAPSDALGDALGDAPGGAGGVGAGGDTRPLGPRPGSASPGGDTARWQASALRAAAATAQRSALASISGPDDAPACTFVAAVVTPDRLSVGWLGDSRAYLIDRSGARLLTADDTLAAEAVRAGLLPPERAETGPGAHTITHWLGVGSASAVPRVAVTALNGPGRVVLCSDGLWNYLSAAGAVAERIAELPAEAPALAVARHLTTVALARGGGDNITVIVIDIPGSSDDHLHL</sequence>
<dbReference type="SMART" id="SM00332">
    <property type="entry name" value="PP2Cc"/>
    <property type="match status" value="1"/>
</dbReference>
<dbReference type="Pfam" id="PF13672">
    <property type="entry name" value="PP2C_2"/>
    <property type="match status" value="1"/>
</dbReference>
<feature type="compositionally biased region" description="Gly residues" evidence="1">
    <location>
        <begin position="109"/>
        <end position="120"/>
    </location>
</feature>
<keyword evidence="4" id="KW-1185">Reference proteome</keyword>
<name>Q0RIX6_FRAAA</name>
<evidence type="ECO:0000259" key="2">
    <source>
        <dbReference type="PROSITE" id="PS51746"/>
    </source>
</evidence>
<dbReference type="CDD" id="cd00143">
    <property type="entry name" value="PP2Cc"/>
    <property type="match status" value="1"/>
</dbReference>
<dbReference type="PANTHER" id="PTHR47992">
    <property type="entry name" value="PROTEIN PHOSPHATASE"/>
    <property type="match status" value="1"/>
</dbReference>
<accession>Q0RIX6</accession>
<evidence type="ECO:0000313" key="3">
    <source>
        <dbReference type="EMBL" id="CAJ62539.1"/>
    </source>
</evidence>
<feature type="compositionally biased region" description="Low complexity" evidence="1">
    <location>
        <begin position="93"/>
        <end position="108"/>
    </location>
</feature>
<feature type="region of interest" description="Disordered" evidence="1">
    <location>
        <begin position="68"/>
        <end position="139"/>
    </location>
</feature>
<dbReference type="STRING" id="326424.FRAAL3896"/>
<reference evidence="3 4" key="1">
    <citation type="journal article" date="2007" name="Genome Res.">
        <title>Genome characteristics of facultatively symbiotic Frankia sp. strains reflect host range and host plant biogeography.</title>
        <authorList>
            <person name="Normand P."/>
            <person name="Lapierre P."/>
            <person name="Tisa L.S."/>
            <person name="Gogarten J.P."/>
            <person name="Alloisio N."/>
            <person name="Bagnarol E."/>
            <person name="Bassi C.A."/>
            <person name="Berry A.M."/>
            <person name="Bickhart D.M."/>
            <person name="Choisne N."/>
            <person name="Couloux A."/>
            <person name="Cournoyer B."/>
            <person name="Cruveiller S."/>
            <person name="Daubin V."/>
            <person name="Demange N."/>
            <person name="Francino M.P."/>
            <person name="Goltsman E."/>
            <person name="Huang Y."/>
            <person name="Kopp O.R."/>
            <person name="Labarre L."/>
            <person name="Lapidus A."/>
            <person name="Lavire C."/>
            <person name="Marechal J."/>
            <person name="Martinez M."/>
            <person name="Mastronunzio J.E."/>
            <person name="Mullin B.C."/>
            <person name="Niemann J."/>
            <person name="Pujic P."/>
            <person name="Rawnsley T."/>
            <person name="Rouy Z."/>
            <person name="Schenowitz C."/>
            <person name="Sellstedt A."/>
            <person name="Tavares F."/>
            <person name="Tomkins J.P."/>
            <person name="Vallenet D."/>
            <person name="Valverde C."/>
            <person name="Wall L.G."/>
            <person name="Wang Y."/>
            <person name="Medigue C."/>
            <person name="Benson D.R."/>
        </authorList>
    </citation>
    <scope>NUCLEOTIDE SEQUENCE [LARGE SCALE GENOMIC DNA]</scope>
    <source>
        <strain evidence="4">DSM 45986 / CECT 9034 / ACN14a</strain>
    </source>
</reference>
<proteinExistence type="predicted"/>
<feature type="domain" description="PPM-type phosphatase" evidence="2">
    <location>
        <begin position="1"/>
        <end position="316"/>
    </location>
</feature>
<dbReference type="SUPFAM" id="SSF81606">
    <property type="entry name" value="PP2C-like"/>
    <property type="match status" value="1"/>
</dbReference>
<gene>
    <name evidence="3" type="ordered locus">FRAAL3896</name>
</gene>
<dbReference type="GO" id="GO:0004722">
    <property type="term" value="F:protein serine/threonine phosphatase activity"/>
    <property type="evidence" value="ECO:0007669"/>
    <property type="project" value="InterPro"/>
</dbReference>
<dbReference type="RefSeq" id="WP_011605031.1">
    <property type="nucleotide sequence ID" value="NC_008278.1"/>
</dbReference>
<dbReference type="SMART" id="SM00331">
    <property type="entry name" value="PP2C_SIG"/>
    <property type="match status" value="1"/>
</dbReference>
<protein>
    <recommendedName>
        <fullName evidence="2">PPM-type phosphatase domain-containing protein</fullName>
    </recommendedName>
</protein>
<dbReference type="Gene3D" id="3.60.40.10">
    <property type="entry name" value="PPM-type phosphatase domain"/>
    <property type="match status" value="1"/>
</dbReference>
<dbReference type="KEGG" id="fal:FRAAL3896"/>
<evidence type="ECO:0000256" key="1">
    <source>
        <dbReference type="SAM" id="MobiDB-lite"/>
    </source>
</evidence>